<feature type="transmembrane region" description="Helical" evidence="1">
    <location>
        <begin position="12"/>
        <end position="36"/>
    </location>
</feature>
<dbReference type="InterPro" id="IPR026841">
    <property type="entry name" value="Aur1/Ipt1"/>
</dbReference>
<dbReference type="Pfam" id="PF14378">
    <property type="entry name" value="PAP2_3"/>
    <property type="match status" value="1"/>
</dbReference>
<organism evidence="3 4">
    <name type="scientific">Sphingomonas aliaeris</name>
    <dbReference type="NCBI Taxonomy" id="2759526"/>
    <lineage>
        <taxon>Bacteria</taxon>
        <taxon>Pseudomonadati</taxon>
        <taxon>Pseudomonadota</taxon>
        <taxon>Alphaproteobacteria</taxon>
        <taxon>Sphingomonadales</taxon>
        <taxon>Sphingomonadaceae</taxon>
        <taxon>Sphingomonas</taxon>
    </lineage>
</organism>
<evidence type="ECO:0000259" key="2">
    <source>
        <dbReference type="Pfam" id="PF14378"/>
    </source>
</evidence>
<feature type="transmembrane region" description="Helical" evidence="1">
    <location>
        <begin position="42"/>
        <end position="60"/>
    </location>
</feature>
<keyword evidence="1" id="KW-0472">Membrane</keyword>
<keyword evidence="1" id="KW-0812">Transmembrane</keyword>
<accession>A0A974NVD9</accession>
<name>A0A974NVD9_9SPHN</name>
<keyword evidence="4" id="KW-1185">Reference proteome</keyword>
<dbReference type="KEGG" id="sari:H5J25_02985"/>
<evidence type="ECO:0000313" key="3">
    <source>
        <dbReference type="EMBL" id="QQV77759.1"/>
    </source>
</evidence>
<feature type="transmembrane region" description="Helical" evidence="1">
    <location>
        <begin position="160"/>
        <end position="181"/>
    </location>
</feature>
<dbReference type="GO" id="GO:0016020">
    <property type="term" value="C:membrane"/>
    <property type="evidence" value="ECO:0007669"/>
    <property type="project" value="UniProtKB-SubCell"/>
</dbReference>
<dbReference type="AlphaFoldDB" id="A0A974NVD9"/>
<evidence type="ECO:0000313" key="4">
    <source>
        <dbReference type="Proteomes" id="UP000595894"/>
    </source>
</evidence>
<protein>
    <submittedName>
        <fullName evidence="3">Phosphatase PAP2 family protein</fullName>
    </submittedName>
</protein>
<reference evidence="4" key="1">
    <citation type="submission" date="2020-09" db="EMBL/GenBank/DDBJ databases">
        <title>Sphingomonas sp., a new species isolated from pork steak.</title>
        <authorList>
            <person name="Heidler von Heilborn D."/>
        </authorList>
    </citation>
    <scope>NUCLEOTIDE SEQUENCE [LARGE SCALE GENOMIC DNA]</scope>
</reference>
<gene>
    <name evidence="3" type="ORF">H5J25_02985</name>
</gene>
<feature type="transmembrane region" description="Helical" evidence="1">
    <location>
        <begin position="222"/>
        <end position="243"/>
    </location>
</feature>
<dbReference type="Proteomes" id="UP000595894">
    <property type="component" value="Chromosome"/>
</dbReference>
<sequence>MHPPSSCRSCDTVIWWLIAAMAASGLVAGAGLGFRIDMPRSLIAVAGVALLFGAMAIGKTRAKPRLTIGARAFLQMTMFTLVGVVQSYVLAARGGVLWDERLRAMDRALGLDWPSLFDAADRLGHWLWLGGLAYHSLTVQMVVCIVLLSATHQAARLRVAVTAAVASGFATILISGAMPALGNVFDPADYRYLWPSVAWMEQAMLAGLRDGSWRVIDLTQPMGIVTFPSYHATLPIILTWAIWRTPRWRVVSALWSTLTIAATPLFGGHYAIDIVAGAGLALLGLYVVLAFAKASKPASLPVTDGAKRWLARRRGSFRGPLFPGQIRDARNASGADDAMV</sequence>
<feature type="transmembrane region" description="Helical" evidence="1">
    <location>
        <begin position="72"/>
        <end position="91"/>
    </location>
</feature>
<feature type="domain" description="Inositolphosphotransferase Aur1/Ipt1" evidence="2">
    <location>
        <begin position="101"/>
        <end position="286"/>
    </location>
</feature>
<keyword evidence="1" id="KW-1133">Transmembrane helix</keyword>
<dbReference type="EMBL" id="CP061035">
    <property type="protein sequence ID" value="QQV77759.1"/>
    <property type="molecule type" value="Genomic_DNA"/>
</dbReference>
<proteinExistence type="predicted"/>
<feature type="transmembrane region" description="Helical" evidence="1">
    <location>
        <begin position="126"/>
        <end position="148"/>
    </location>
</feature>
<feature type="transmembrane region" description="Helical" evidence="1">
    <location>
        <begin position="250"/>
        <end position="268"/>
    </location>
</feature>
<feature type="transmembrane region" description="Helical" evidence="1">
    <location>
        <begin position="274"/>
        <end position="292"/>
    </location>
</feature>
<evidence type="ECO:0000256" key="1">
    <source>
        <dbReference type="SAM" id="Phobius"/>
    </source>
</evidence>
<dbReference type="RefSeq" id="WP_202094614.1">
    <property type="nucleotide sequence ID" value="NZ_CP061035.1"/>
</dbReference>